<evidence type="ECO:0000313" key="3">
    <source>
        <dbReference type="Proteomes" id="UP000593567"/>
    </source>
</evidence>
<protein>
    <submittedName>
        <fullName evidence="2">Uncharacterized protein</fullName>
    </submittedName>
</protein>
<dbReference type="AlphaFoldDB" id="A0A7J7KSM6"/>
<feature type="region of interest" description="Disordered" evidence="1">
    <location>
        <begin position="80"/>
        <end position="122"/>
    </location>
</feature>
<feature type="compositionally biased region" description="Basic and acidic residues" evidence="1">
    <location>
        <begin position="107"/>
        <end position="122"/>
    </location>
</feature>
<accession>A0A7J7KSM6</accession>
<proteinExistence type="predicted"/>
<keyword evidence="3" id="KW-1185">Reference proteome</keyword>
<comment type="caution">
    <text evidence="2">The sequence shown here is derived from an EMBL/GenBank/DDBJ whole genome shotgun (WGS) entry which is preliminary data.</text>
</comment>
<name>A0A7J7KSM6_BUGNE</name>
<gene>
    <name evidence="2" type="ORF">EB796_000512</name>
</gene>
<sequence>MMINAAERTAADLRSHIAELNNRIHQLEQLENSTDLSIHELQHSHDETSRSLQKKNRELERDLRQLKNKLSMAEVELAATDRLRASESSTNGRLPRSRSSSPRYTKTKSERLRDSPTTEYEKDRRALTRAAWAVLDDHGLGPPADQRVFENLDRIWRRNASRPTRVYENK</sequence>
<feature type="compositionally biased region" description="Low complexity" evidence="1">
    <location>
        <begin position="93"/>
        <end position="103"/>
    </location>
</feature>
<dbReference type="EMBL" id="VXIV02000069">
    <property type="protein sequence ID" value="KAF6041174.1"/>
    <property type="molecule type" value="Genomic_DNA"/>
</dbReference>
<evidence type="ECO:0000256" key="1">
    <source>
        <dbReference type="SAM" id="MobiDB-lite"/>
    </source>
</evidence>
<evidence type="ECO:0000313" key="2">
    <source>
        <dbReference type="EMBL" id="KAF6041174.1"/>
    </source>
</evidence>
<reference evidence="2" key="1">
    <citation type="submission" date="2020-06" db="EMBL/GenBank/DDBJ databases">
        <title>Draft genome of Bugula neritina, a colonial animal packing powerful symbionts and potential medicines.</title>
        <authorList>
            <person name="Rayko M."/>
        </authorList>
    </citation>
    <scope>NUCLEOTIDE SEQUENCE [LARGE SCALE GENOMIC DNA]</scope>
    <source>
        <strain evidence="2">Kwan_BN1</strain>
    </source>
</reference>
<organism evidence="2 3">
    <name type="scientific">Bugula neritina</name>
    <name type="common">Brown bryozoan</name>
    <name type="synonym">Sertularia neritina</name>
    <dbReference type="NCBI Taxonomy" id="10212"/>
    <lineage>
        <taxon>Eukaryota</taxon>
        <taxon>Metazoa</taxon>
        <taxon>Spiralia</taxon>
        <taxon>Lophotrochozoa</taxon>
        <taxon>Bryozoa</taxon>
        <taxon>Gymnolaemata</taxon>
        <taxon>Cheilostomatida</taxon>
        <taxon>Flustrina</taxon>
        <taxon>Buguloidea</taxon>
        <taxon>Bugulidae</taxon>
        <taxon>Bugula</taxon>
    </lineage>
</organism>
<dbReference type="Proteomes" id="UP000593567">
    <property type="component" value="Unassembled WGS sequence"/>
</dbReference>